<dbReference type="EMBL" id="AP024484">
    <property type="protein sequence ID" value="BCS84275.1"/>
    <property type="molecule type" value="Genomic_DNA"/>
</dbReference>
<evidence type="ECO:0000313" key="3">
    <source>
        <dbReference type="Proteomes" id="UP001319045"/>
    </source>
</evidence>
<keyword evidence="3" id="KW-1185">Reference proteome</keyword>
<dbReference type="RefSeq" id="WP_207154461.1">
    <property type="nucleotide sequence ID" value="NZ_AP024484.1"/>
</dbReference>
<reference evidence="2 3" key="1">
    <citation type="journal article" date="2022" name="Int. J. Syst. Evol. Microbiol.">
        <title>Prevotella herbatica sp. nov., a plant polysaccharide-decomposing anaerobic bacterium isolated from a methanogenic reactor.</title>
        <authorList>
            <person name="Uek A."/>
            <person name="Tonouchi A."/>
            <person name="Kaku N."/>
            <person name="Ueki K."/>
        </authorList>
    </citation>
    <scope>NUCLEOTIDE SEQUENCE [LARGE SCALE GENOMIC DNA]</scope>
    <source>
        <strain evidence="2 3">WR041</strain>
    </source>
</reference>
<feature type="chain" id="PRO_5045941277" evidence="1">
    <location>
        <begin position="23"/>
        <end position="200"/>
    </location>
</feature>
<sequence length="200" mass="23094">MKKNLIYLMFLAFGMTVLPVNAQTNNNAQKETLVKKVSTFWKKTKKQVSTTGKNIGDAIGVDELAKKNNEDLKEIDGVKFMPIYTTDLFANNNLSDDEEQIKISKEEFVRKYPDAKILHCVVPQKEWIMTAIKEGSKITGYRRYAYCYLLAKDGTDGYINVRFLFMEYRDAGENYIKSASWPKWDRTDIIPNNVYSKLAE</sequence>
<feature type="signal peptide" evidence="1">
    <location>
        <begin position="1"/>
        <end position="22"/>
    </location>
</feature>
<keyword evidence="1" id="KW-0732">Signal</keyword>
<name>A0ABM7NUV7_9BACT</name>
<evidence type="ECO:0000256" key="1">
    <source>
        <dbReference type="SAM" id="SignalP"/>
    </source>
</evidence>
<protein>
    <submittedName>
        <fullName evidence="2">Uncharacterized protein</fullName>
    </submittedName>
</protein>
<dbReference type="Proteomes" id="UP001319045">
    <property type="component" value="Chromosome"/>
</dbReference>
<gene>
    <name evidence="2" type="ORF">prwr041_01680</name>
</gene>
<accession>A0ABM7NUV7</accession>
<proteinExistence type="predicted"/>
<evidence type="ECO:0000313" key="2">
    <source>
        <dbReference type="EMBL" id="BCS84275.1"/>
    </source>
</evidence>
<organism evidence="2 3">
    <name type="scientific">Prevotella herbatica</name>
    <dbReference type="NCBI Taxonomy" id="2801997"/>
    <lineage>
        <taxon>Bacteria</taxon>
        <taxon>Pseudomonadati</taxon>
        <taxon>Bacteroidota</taxon>
        <taxon>Bacteroidia</taxon>
        <taxon>Bacteroidales</taxon>
        <taxon>Prevotellaceae</taxon>
        <taxon>Prevotella</taxon>
    </lineage>
</organism>